<feature type="transmembrane region" description="Helical" evidence="9">
    <location>
        <begin position="38"/>
        <end position="56"/>
    </location>
</feature>
<evidence type="ECO:0000313" key="12">
    <source>
        <dbReference type="EMBL" id="SDW73620.1"/>
    </source>
</evidence>
<accession>A0AAN4ZZU8</accession>
<feature type="transmembrane region" description="Helical" evidence="9">
    <location>
        <begin position="208"/>
        <end position="232"/>
    </location>
</feature>
<evidence type="ECO:0000313" key="11">
    <source>
        <dbReference type="EMBL" id="GHE00874.1"/>
    </source>
</evidence>
<proteinExistence type="inferred from homology"/>
<reference evidence="11" key="3">
    <citation type="submission" date="2023-06" db="EMBL/GenBank/DDBJ databases">
        <authorList>
            <person name="Sun Q."/>
            <person name="Zhou Y."/>
        </authorList>
    </citation>
    <scope>NUCLEOTIDE SEQUENCE</scope>
    <source>
        <strain evidence="11">CGMCC 1.10859</strain>
    </source>
</reference>
<keyword evidence="7 9" id="KW-1133">Transmembrane helix</keyword>
<dbReference type="RefSeq" id="WP_051646129.1">
    <property type="nucleotide sequence ID" value="NZ_BNAB01000005.1"/>
</dbReference>
<dbReference type="Gene3D" id="1.10.3720.10">
    <property type="entry name" value="MetI-like"/>
    <property type="match status" value="1"/>
</dbReference>
<dbReference type="GO" id="GO:0043190">
    <property type="term" value="C:ATP-binding cassette (ABC) transporter complex"/>
    <property type="evidence" value="ECO:0007669"/>
    <property type="project" value="InterPro"/>
</dbReference>
<evidence type="ECO:0000259" key="10">
    <source>
        <dbReference type="PROSITE" id="PS50928"/>
    </source>
</evidence>
<evidence type="ECO:0000256" key="9">
    <source>
        <dbReference type="RuleBase" id="RU363032"/>
    </source>
</evidence>
<organism evidence="11 14">
    <name type="scientific">Allgaiera indica</name>
    <dbReference type="NCBI Taxonomy" id="765699"/>
    <lineage>
        <taxon>Bacteria</taxon>
        <taxon>Pseudomonadati</taxon>
        <taxon>Pseudomonadota</taxon>
        <taxon>Alphaproteobacteria</taxon>
        <taxon>Rhodobacterales</taxon>
        <taxon>Paracoccaceae</taxon>
        <taxon>Allgaiera</taxon>
    </lineage>
</organism>
<dbReference type="SUPFAM" id="SSF161098">
    <property type="entry name" value="MetI-like"/>
    <property type="match status" value="1"/>
</dbReference>
<feature type="domain" description="ABC transmembrane type-1" evidence="10">
    <location>
        <begin position="32"/>
        <end position="231"/>
    </location>
</feature>
<dbReference type="PANTHER" id="PTHR30133">
    <property type="entry name" value="CATIONIC AMINO ACID TRANSPORTER, MEMBRANE COMPONENT"/>
    <property type="match status" value="1"/>
</dbReference>
<feature type="transmembrane region" description="Helical" evidence="9">
    <location>
        <begin position="68"/>
        <end position="91"/>
    </location>
</feature>
<reference evidence="12 13" key="2">
    <citation type="submission" date="2016-10" db="EMBL/GenBank/DDBJ databases">
        <authorList>
            <person name="Varghese N."/>
            <person name="Submissions S."/>
        </authorList>
    </citation>
    <scope>NUCLEOTIDE SEQUENCE [LARGE SCALE GENOMIC DNA]</scope>
    <source>
        <strain evidence="12 13">DSM 24802</strain>
    </source>
</reference>
<keyword evidence="8 9" id="KW-0472">Membrane</keyword>
<feature type="transmembrane region" description="Helical" evidence="9">
    <location>
        <begin position="111"/>
        <end position="139"/>
    </location>
</feature>
<dbReference type="Proteomes" id="UP000199541">
    <property type="component" value="Unassembled WGS sequence"/>
</dbReference>
<keyword evidence="3 9" id="KW-0813">Transport</keyword>
<comment type="subcellular location">
    <subcellularLocation>
        <location evidence="1">Cell inner membrane</location>
        <topology evidence="1">Multi-pass membrane protein</topology>
    </subcellularLocation>
    <subcellularLocation>
        <location evidence="9">Cell membrane</location>
        <topology evidence="9">Multi-pass membrane protein</topology>
    </subcellularLocation>
</comment>
<dbReference type="EMBL" id="FNOB01000006">
    <property type="protein sequence ID" value="SDW73620.1"/>
    <property type="molecule type" value="Genomic_DNA"/>
</dbReference>
<comment type="caution">
    <text evidence="11">The sequence shown here is derived from an EMBL/GenBank/DDBJ whole genome shotgun (WGS) entry which is preliminary data.</text>
</comment>
<evidence type="ECO:0000313" key="14">
    <source>
        <dbReference type="Proteomes" id="UP000634647"/>
    </source>
</evidence>
<keyword evidence="5" id="KW-0997">Cell inner membrane</keyword>
<evidence type="ECO:0000256" key="4">
    <source>
        <dbReference type="ARBA" id="ARBA00022475"/>
    </source>
</evidence>
<dbReference type="InterPro" id="IPR010065">
    <property type="entry name" value="AA_ABC_transptr_permease_3TM"/>
</dbReference>
<dbReference type="AlphaFoldDB" id="A0AAN4ZZU8"/>
<name>A0AAN4ZZU8_9RHOB</name>
<evidence type="ECO:0000256" key="6">
    <source>
        <dbReference type="ARBA" id="ARBA00022692"/>
    </source>
</evidence>
<evidence type="ECO:0000256" key="8">
    <source>
        <dbReference type="ARBA" id="ARBA00023136"/>
    </source>
</evidence>
<evidence type="ECO:0000256" key="7">
    <source>
        <dbReference type="ARBA" id="ARBA00022989"/>
    </source>
</evidence>
<dbReference type="Proteomes" id="UP000634647">
    <property type="component" value="Unassembled WGS sequence"/>
</dbReference>
<keyword evidence="6 9" id="KW-0812">Transmembrane</keyword>
<dbReference type="InterPro" id="IPR051613">
    <property type="entry name" value="ABC_transp_permease_HisMQ"/>
</dbReference>
<protein>
    <submittedName>
        <fullName evidence="11">ABC transporter permease</fullName>
    </submittedName>
    <submittedName>
        <fullName evidence="12">Amino acid ABC transporter membrane protein 1, PAAT family</fullName>
    </submittedName>
</protein>
<evidence type="ECO:0000313" key="13">
    <source>
        <dbReference type="Proteomes" id="UP000199541"/>
    </source>
</evidence>
<dbReference type="InterPro" id="IPR035906">
    <property type="entry name" value="MetI-like_sf"/>
</dbReference>
<evidence type="ECO:0000256" key="2">
    <source>
        <dbReference type="ARBA" id="ARBA00010072"/>
    </source>
</evidence>
<comment type="similarity">
    <text evidence="2">Belongs to the binding-protein-dependent transport system permease family. HisMQ subfamily.</text>
</comment>
<evidence type="ECO:0000256" key="5">
    <source>
        <dbReference type="ARBA" id="ARBA00022519"/>
    </source>
</evidence>
<keyword evidence="4" id="KW-1003">Cell membrane</keyword>
<dbReference type="CDD" id="cd06261">
    <property type="entry name" value="TM_PBP2"/>
    <property type="match status" value="1"/>
</dbReference>
<dbReference type="PROSITE" id="PS50928">
    <property type="entry name" value="ABC_TM1"/>
    <property type="match status" value="1"/>
</dbReference>
<dbReference type="EMBL" id="BNAB01000005">
    <property type="protein sequence ID" value="GHE00874.1"/>
    <property type="molecule type" value="Genomic_DNA"/>
</dbReference>
<dbReference type="InterPro" id="IPR000515">
    <property type="entry name" value="MetI-like"/>
</dbReference>
<evidence type="ECO:0000256" key="1">
    <source>
        <dbReference type="ARBA" id="ARBA00004429"/>
    </source>
</evidence>
<dbReference type="NCBIfam" id="TIGR01726">
    <property type="entry name" value="HEQRo_perm_3TM"/>
    <property type="match status" value="1"/>
</dbReference>
<dbReference type="GO" id="GO:0022857">
    <property type="term" value="F:transmembrane transporter activity"/>
    <property type="evidence" value="ECO:0007669"/>
    <property type="project" value="InterPro"/>
</dbReference>
<dbReference type="Pfam" id="PF00528">
    <property type="entry name" value="BPD_transp_1"/>
    <property type="match status" value="1"/>
</dbReference>
<gene>
    <name evidence="11" type="ORF">GCM10008024_14250</name>
    <name evidence="12" type="ORF">SAMN05444006_106116</name>
</gene>
<reference evidence="11" key="1">
    <citation type="journal article" date="2014" name="Int. J. Syst. Evol. Microbiol.">
        <title>Complete genome sequence of Corynebacterium casei LMG S-19264T (=DSM 44701T), isolated from a smear-ripened cheese.</title>
        <authorList>
            <consortium name="US DOE Joint Genome Institute (JGI-PGF)"/>
            <person name="Walter F."/>
            <person name="Albersmeier A."/>
            <person name="Kalinowski J."/>
            <person name="Ruckert C."/>
        </authorList>
    </citation>
    <scope>NUCLEOTIDE SEQUENCE</scope>
    <source>
        <strain evidence="11">CGMCC 1.10859</strain>
    </source>
</reference>
<keyword evidence="13" id="KW-1185">Reference proteome</keyword>
<feature type="transmembrane region" description="Helical" evidence="9">
    <location>
        <begin position="160"/>
        <end position="178"/>
    </location>
</feature>
<sequence>MNWLFGLFEPGHALGLLAMSPPGWGGALLTGLSHTLEIAIGSYILGTAIGVLGAFGKLYGGPIIKDLLAIYTTAIRAIPELIEILLLYYLVPDIVNRFLLSMGRPRIDLPPILVGTLVLGFVLGAYMTEVLRGAILAVPHGQVEAARAYGMTPLQIARRVTLPQMLAYALPGMANLWLNLTKDTALLAVIGFNELTETALQAGGTTKAFMLFFTAAGILYLIISALSGRLFALAERRARRGQPNIRGGGI</sequence>
<evidence type="ECO:0000256" key="3">
    <source>
        <dbReference type="ARBA" id="ARBA00022448"/>
    </source>
</evidence>